<protein>
    <submittedName>
        <fullName evidence="2">Exonuclease SbcC</fullName>
    </submittedName>
</protein>
<name>A0A418Q6L8_9CORY</name>
<evidence type="ECO:0000259" key="1">
    <source>
        <dbReference type="Pfam" id="PF21805"/>
    </source>
</evidence>
<accession>A0A418Q6L8</accession>
<reference evidence="2 3" key="1">
    <citation type="submission" date="2018-09" db="EMBL/GenBank/DDBJ databases">
        <title>Optimization and identification of Corynebacterium falsenii FN1-14 from fish paste.</title>
        <authorList>
            <person name="Daroonpunt R."/>
            <person name="Tanasupawat S."/>
        </authorList>
    </citation>
    <scope>NUCLEOTIDE SEQUENCE [LARGE SCALE GENOMIC DNA]</scope>
    <source>
        <strain evidence="2 3">FN1-14</strain>
    </source>
</reference>
<organism evidence="2 3">
    <name type="scientific">Corynebacterium falsenii</name>
    <dbReference type="NCBI Taxonomy" id="108486"/>
    <lineage>
        <taxon>Bacteria</taxon>
        <taxon>Bacillati</taxon>
        <taxon>Actinomycetota</taxon>
        <taxon>Actinomycetes</taxon>
        <taxon>Mycobacteriales</taxon>
        <taxon>Corynebacteriaceae</taxon>
        <taxon>Corynebacterium</taxon>
    </lineage>
</organism>
<comment type="caution">
    <text evidence="2">The sequence shown here is derived from an EMBL/GenBank/DDBJ whole genome shotgun (WGS) entry which is preliminary data.</text>
</comment>
<dbReference type="Pfam" id="PF21805">
    <property type="entry name" value="Imm5_like"/>
    <property type="match status" value="1"/>
</dbReference>
<dbReference type="AlphaFoldDB" id="A0A418Q6L8"/>
<evidence type="ECO:0000313" key="2">
    <source>
        <dbReference type="EMBL" id="RIX34593.1"/>
    </source>
</evidence>
<keyword evidence="3" id="KW-1185">Reference proteome</keyword>
<feature type="domain" description="Imm-5-like" evidence="1">
    <location>
        <begin position="14"/>
        <end position="98"/>
    </location>
</feature>
<dbReference type="Proteomes" id="UP000285278">
    <property type="component" value="Unassembled WGS sequence"/>
</dbReference>
<dbReference type="InterPro" id="IPR048667">
    <property type="entry name" value="Imm5-like"/>
</dbReference>
<keyword evidence="2" id="KW-0269">Exonuclease</keyword>
<keyword evidence="2" id="KW-0540">Nuclease</keyword>
<dbReference type="EMBL" id="QXJK01000006">
    <property type="protein sequence ID" value="RIX34593.1"/>
    <property type="molecule type" value="Genomic_DNA"/>
</dbReference>
<dbReference type="GO" id="GO:0004527">
    <property type="term" value="F:exonuclease activity"/>
    <property type="evidence" value="ECO:0007669"/>
    <property type="project" value="UniProtKB-KW"/>
</dbReference>
<proteinExistence type="predicted"/>
<sequence length="179" mass="18935">MTTVTGDFDLTHDELRVVASFVAESAQHVLPIFEAACPDDPRPRDAINAAREFINGAPRTKLQRVTSLDAHRAAKDAPTEAARLAAQAAGDAASAAYLHPIAKGHQVGHILRAAANAACIAEIESCGDPAAAENLIEQAHQRATPVLVDVLSRYPTAPAGRSRAAQLMSDLEARLRESC</sequence>
<keyword evidence="2" id="KW-0378">Hydrolase</keyword>
<gene>
    <name evidence="2" type="ORF">D3M95_06835</name>
</gene>
<evidence type="ECO:0000313" key="3">
    <source>
        <dbReference type="Proteomes" id="UP000285278"/>
    </source>
</evidence>
<dbReference type="OrthoDB" id="5509356at2"/>
<dbReference type="RefSeq" id="WP_119664838.1">
    <property type="nucleotide sequence ID" value="NZ_QXJK01000006.1"/>
</dbReference>